<keyword evidence="3" id="KW-1185">Reference proteome</keyword>
<evidence type="ECO:0000313" key="2">
    <source>
        <dbReference type="EMBL" id="MQM07503.1"/>
    </source>
</evidence>
<sequence length="156" mass="16837">MQSREISREYRSRPLPEKREGRDESVFLSETVSPPFASTFEGEAFSMESSFSITNKATAASHARTSLNLRSNSCAECRTSVSSASEAAFRETDWHQSLSTSKLGQFFSNSSVAVERRSGSPIDLSAEVARARLLFPAALAATANGSTKPANAVSFS</sequence>
<accession>A0A843W8Q9</accession>
<name>A0A843W8Q9_COLES</name>
<evidence type="ECO:0000256" key="1">
    <source>
        <dbReference type="SAM" id="MobiDB-lite"/>
    </source>
</evidence>
<proteinExistence type="predicted"/>
<comment type="caution">
    <text evidence="2">The sequence shown here is derived from an EMBL/GenBank/DDBJ whole genome shotgun (WGS) entry which is preliminary data.</text>
</comment>
<dbReference type="AlphaFoldDB" id="A0A843W8Q9"/>
<dbReference type="EMBL" id="NMUH01003889">
    <property type="protein sequence ID" value="MQM07503.1"/>
    <property type="molecule type" value="Genomic_DNA"/>
</dbReference>
<feature type="region of interest" description="Disordered" evidence="1">
    <location>
        <begin position="1"/>
        <end position="30"/>
    </location>
</feature>
<feature type="compositionally biased region" description="Basic and acidic residues" evidence="1">
    <location>
        <begin position="1"/>
        <end position="25"/>
    </location>
</feature>
<dbReference type="Proteomes" id="UP000652761">
    <property type="component" value="Unassembled WGS sequence"/>
</dbReference>
<evidence type="ECO:0000313" key="3">
    <source>
        <dbReference type="Proteomes" id="UP000652761"/>
    </source>
</evidence>
<gene>
    <name evidence="2" type="ORF">Taro_040343</name>
</gene>
<protein>
    <submittedName>
        <fullName evidence="2">Uncharacterized protein</fullName>
    </submittedName>
</protein>
<reference evidence="2" key="1">
    <citation type="submission" date="2017-07" db="EMBL/GenBank/DDBJ databases">
        <title>Taro Niue Genome Assembly and Annotation.</title>
        <authorList>
            <person name="Atibalentja N."/>
            <person name="Keating K."/>
            <person name="Fields C.J."/>
        </authorList>
    </citation>
    <scope>NUCLEOTIDE SEQUENCE</scope>
    <source>
        <strain evidence="2">Niue_2</strain>
        <tissue evidence="2">Leaf</tissue>
    </source>
</reference>
<organism evidence="2 3">
    <name type="scientific">Colocasia esculenta</name>
    <name type="common">Wild taro</name>
    <name type="synonym">Arum esculentum</name>
    <dbReference type="NCBI Taxonomy" id="4460"/>
    <lineage>
        <taxon>Eukaryota</taxon>
        <taxon>Viridiplantae</taxon>
        <taxon>Streptophyta</taxon>
        <taxon>Embryophyta</taxon>
        <taxon>Tracheophyta</taxon>
        <taxon>Spermatophyta</taxon>
        <taxon>Magnoliopsida</taxon>
        <taxon>Liliopsida</taxon>
        <taxon>Araceae</taxon>
        <taxon>Aroideae</taxon>
        <taxon>Colocasieae</taxon>
        <taxon>Colocasia</taxon>
    </lineage>
</organism>